<gene>
    <name evidence="2" type="ORF">SAMN04487906_1523</name>
</gene>
<dbReference type="Gene3D" id="3.40.630.30">
    <property type="match status" value="1"/>
</dbReference>
<reference evidence="2 3" key="1">
    <citation type="submission" date="2016-10" db="EMBL/GenBank/DDBJ databases">
        <authorList>
            <person name="de Groot N.N."/>
        </authorList>
    </citation>
    <scope>NUCLEOTIDE SEQUENCE [LARGE SCALE GENOMIC DNA]</scope>
    <source>
        <strain evidence="2 3">CGMCC 1.6114</strain>
    </source>
</reference>
<dbReference type="CDD" id="cd04301">
    <property type="entry name" value="NAT_SF"/>
    <property type="match status" value="1"/>
</dbReference>
<dbReference type="InterPro" id="IPR016181">
    <property type="entry name" value="Acyl_CoA_acyltransferase"/>
</dbReference>
<dbReference type="EMBL" id="FPAG01000004">
    <property type="protein sequence ID" value="SFS74528.1"/>
    <property type="molecule type" value="Genomic_DNA"/>
</dbReference>
<dbReference type="InterPro" id="IPR000182">
    <property type="entry name" value="GNAT_dom"/>
</dbReference>
<feature type="domain" description="N-acetyltransferase" evidence="1">
    <location>
        <begin position="1"/>
        <end position="169"/>
    </location>
</feature>
<organism evidence="2 3">
    <name type="scientific">Zhouia amylolytica</name>
    <dbReference type="NCBI Taxonomy" id="376730"/>
    <lineage>
        <taxon>Bacteria</taxon>
        <taxon>Pseudomonadati</taxon>
        <taxon>Bacteroidota</taxon>
        <taxon>Flavobacteriia</taxon>
        <taxon>Flavobacteriales</taxon>
        <taxon>Flavobacteriaceae</taxon>
        <taxon>Zhouia</taxon>
    </lineage>
</organism>
<dbReference type="AlphaFoldDB" id="A0A1I6SCR5"/>
<dbReference type="Proteomes" id="UP000183209">
    <property type="component" value="Unassembled WGS sequence"/>
</dbReference>
<dbReference type="SUPFAM" id="SSF55729">
    <property type="entry name" value="Acyl-CoA N-acyltransferases (Nat)"/>
    <property type="match status" value="1"/>
</dbReference>
<protein>
    <submittedName>
        <fullName evidence="2">Acetyltransferase (GNAT) family protein</fullName>
    </submittedName>
</protein>
<evidence type="ECO:0000259" key="1">
    <source>
        <dbReference type="PROSITE" id="PS51186"/>
    </source>
</evidence>
<dbReference type="PANTHER" id="PTHR43617">
    <property type="entry name" value="L-AMINO ACID N-ACETYLTRANSFERASE"/>
    <property type="match status" value="1"/>
</dbReference>
<sequence>MIISSAQKNEIDALLKLTKACAAFMQKKGIYQWNESYPSRAAFETDIDHDELYTLKVEGQIAGCIVISTIMDDVYEPITWLTPNDQDHIYIHRLAIHPDLQGRGYAQSLMDYAEGYAIDNGYISIRLDTFSKNLRNQKFYELRGYKRLGEVFFPKQSEHPFYCYEKVLH</sequence>
<accession>A0A1I6SCR5</accession>
<dbReference type="InterPro" id="IPR050276">
    <property type="entry name" value="MshD_Acetyltransferase"/>
</dbReference>
<dbReference type="PROSITE" id="PS51186">
    <property type="entry name" value="GNAT"/>
    <property type="match status" value="1"/>
</dbReference>
<evidence type="ECO:0000313" key="3">
    <source>
        <dbReference type="Proteomes" id="UP000183209"/>
    </source>
</evidence>
<keyword evidence="2" id="KW-0808">Transferase</keyword>
<evidence type="ECO:0000313" key="2">
    <source>
        <dbReference type="EMBL" id="SFS74528.1"/>
    </source>
</evidence>
<dbReference type="GO" id="GO:0016747">
    <property type="term" value="F:acyltransferase activity, transferring groups other than amino-acyl groups"/>
    <property type="evidence" value="ECO:0007669"/>
    <property type="project" value="InterPro"/>
</dbReference>
<name>A0A1I6SCR5_9FLAO</name>
<proteinExistence type="predicted"/>
<dbReference type="Pfam" id="PF00583">
    <property type="entry name" value="Acetyltransf_1"/>
    <property type="match status" value="1"/>
</dbReference>